<accession>A0A9W6QEL5</accession>
<feature type="domain" description="N-acetyltransferase" evidence="1">
    <location>
        <begin position="147"/>
        <end position="296"/>
    </location>
</feature>
<dbReference type="GO" id="GO:0016747">
    <property type="term" value="F:acyltransferase activity, transferring groups other than amino-acyl groups"/>
    <property type="evidence" value="ECO:0007669"/>
    <property type="project" value="InterPro"/>
</dbReference>
<dbReference type="AlphaFoldDB" id="A0A9W6QEL5"/>
<dbReference type="Proteomes" id="UP001165041">
    <property type="component" value="Unassembled WGS sequence"/>
</dbReference>
<dbReference type="Pfam" id="PF00583">
    <property type="entry name" value="Acetyltransf_1"/>
    <property type="match status" value="1"/>
</dbReference>
<evidence type="ECO:0000313" key="3">
    <source>
        <dbReference type="Proteomes" id="UP001165041"/>
    </source>
</evidence>
<proteinExistence type="predicted"/>
<dbReference type="Gene3D" id="3.40.630.30">
    <property type="match status" value="1"/>
</dbReference>
<dbReference type="InterPro" id="IPR000182">
    <property type="entry name" value="GNAT_dom"/>
</dbReference>
<protein>
    <recommendedName>
        <fullName evidence="1">N-acetyltransferase domain-containing protein</fullName>
    </recommendedName>
</protein>
<dbReference type="CDD" id="cd04301">
    <property type="entry name" value="NAT_SF"/>
    <property type="match status" value="1"/>
</dbReference>
<dbReference type="SUPFAM" id="SSF55729">
    <property type="entry name" value="Acyl-CoA N-acyltransferases (Nat)"/>
    <property type="match status" value="1"/>
</dbReference>
<evidence type="ECO:0000259" key="1">
    <source>
        <dbReference type="PROSITE" id="PS51186"/>
    </source>
</evidence>
<dbReference type="PROSITE" id="PS51186">
    <property type="entry name" value="GNAT"/>
    <property type="match status" value="1"/>
</dbReference>
<reference evidence="2" key="1">
    <citation type="submission" date="2023-02" db="EMBL/GenBank/DDBJ databases">
        <title>Kitasatospora phosalacinea NBRC 14627.</title>
        <authorList>
            <person name="Ichikawa N."/>
            <person name="Sato H."/>
            <person name="Tonouchi N."/>
        </authorList>
    </citation>
    <scope>NUCLEOTIDE SEQUENCE</scope>
    <source>
        <strain evidence="2">NBRC 14627</strain>
    </source>
</reference>
<evidence type="ECO:0000313" key="2">
    <source>
        <dbReference type="EMBL" id="GLW74729.1"/>
    </source>
</evidence>
<sequence>MSVTTVTTGPAMGLSVRPYEAADQDAVLALVNADRLTGQPESTASMLADALAGKSQVDAGWWEELDAPSTDIVHDASGRVLGVISYAVRSSDGTGLLLWLHCREDQAIASALITHVVRELGDRMILAFEFASALTLGLEGLPVGHRPETRQALELAGFSGRNLWRYMHSPLPIAGLPHTASYTVSECEEPPGKQLEIRGDNGELMAEATIGRPVAGIGVLWWISVTPAHRGRGLGPALMGSCLDLLAGLGASEVILFVDDDAPADDVERSRAAANLMYDRAGLVEVDRLWSFSRRP</sequence>
<dbReference type="EMBL" id="BSSA01000038">
    <property type="protein sequence ID" value="GLW74729.1"/>
    <property type="molecule type" value="Genomic_DNA"/>
</dbReference>
<dbReference type="InterPro" id="IPR016181">
    <property type="entry name" value="Acyl_CoA_acyltransferase"/>
</dbReference>
<name>A0A9W6QEL5_9ACTN</name>
<gene>
    <name evidence="2" type="ORF">Kpho02_70260</name>
</gene>
<organism evidence="2 3">
    <name type="scientific">Kitasatospora phosalacinea</name>
    <dbReference type="NCBI Taxonomy" id="2065"/>
    <lineage>
        <taxon>Bacteria</taxon>
        <taxon>Bacillati</taxon>
        <taxon>Actinomycetota</taxon>
        <taxon>Actinomycetes</taxon>
        <taxon>Kitasatosporales</taxon>
        <taxon>Streptomycetaceae</taxon>
        <taxon>Kitasatospora</taxon>
    </lineage>
</organism>
<comment type="caution">
    <text evidence="2">The sequence shown here is derived from an EMBL/GenBank/DDBJ whole genome shotgun (WGS) entry which is preliminary data.</text>
</comment>